<proteinExistence type="predicted"/>
<dbReference type="RefSeq" id="WP_092067428.1">
    <property type="nucleotide sequence ID" value="NZ_FNHB01000001.1"/>
</dbReference>
<keyword evidence="1" id="KW-0472">Membrane</keyword>
<dbReference type="EMBL" id="FNHB01000001">
    <property type="protein sequence ID" value="SDL56504.1"/>
    <property type="molecule type" value="Genomic_DNA"/>
</dbReference>
<feature type="transmembrane region" description="Helical" evidence="1">
    <location>
        <begin position="15"/>
        <end position="35"/>
    </location>
</feature>
<accession>A0A1G9L3R6</accession>
<keyword evidence="3" id="KW-1185">Reference proteome</keyword>
<dbReference type="OrthoDB" id="1684397at2"/>
<reference evidence="2 3" key="1">
    <citation type="submission" date="2016-10" db="EMBL/GenBank/DDBJ databases">
        <authorList>
            <person name="de Groot N.N."/>
        </authorList>
    </citation>
    <scope>NUCLEOTIDE SEQUENCE [LARGE SCALE GENOMIC DNA]</scope>
    <source>
        <strain evidence="2 3">DSM 1736</strain>
    </source>
</reference>
<gene>
    <name evidence="2" type="ORF">SAMN04488502_101217</name>
</gene>
<keyword evidence="1" id="KW-0812">Transmembrane</keyword>
<dbReference type="Proteomes" id="UP000214880">
    <property type="component" value="Unassembled WGS sequence"/>
</dbReference>
<organism evidence="2 3">
    <name type="scientific">Dendrosporobacter quercicolus</name>
    <dbReference type="NCBI Taxonomy" id="146817"/>
    <lineage>
        <taxon>Bacteria</taxon>
        <taxon>Bacillati</taxon>
        <taxon>Bacillota</taxon>
        <taxon>Negativicutes</taxon>
        <taxon>Selenomonadales</taxon>
        <taxon>Sporomusaceae</taxon>
        <taxon>Dendrosporobacter</taxon>
    </lineage>
</organism>
<dbReference type="STRING" id="146817.SAMN04488502_101217"/>
<protein>
    <submittedName>
        <fullName evidence="2">Uncharacterized protein</fullName>
    </submittedName>
</protein>
<sequence>MRKSAWRRIQYGEVILFKLAIFFIGLLVLTQALLFGDHVRPYLSRVDQFEGTQISFQLPLYAAKPLQISDTAEAGRLQSLRNSKVIIIRMISPANNHQVFVTVNGKVIDDFRKGSVKLTVYDGDYVEIDARRQSAAAQLVVNVPGASLLAPPDGLALEGGGAMIPVGRVKFKN</sequence>
<dbReference type="AlphaFoldDB" id="A0A1G9L3R6"/>
<evidence type="ECO:0000313" key="2">
    <source>
        <dbReference type="EMBL" id="SDL56504.1"/>
    </source>
</evidence>
<keyword evidence="1" id="KW-1133">Transmembrane helix</keyword>
<evidence type="ECO:0000313" key="3">
    <source>
        <dbReference type="Proteomes" id="UP000214880"/>
    </source>
</evidence>
<evidence type="ECO:0000256" key="1">
    <source>
        <dbReference type="SAM" id="Phobius"/>
    </source>
</evidence>
<name>A0A1G9L3R6_9FIRM</name>